<name>A0A915J0M9_ROMCU</name>
<accession>A0A915J0M9</accession>
<dbReference type="WBParaSite" id="nRc.2.0.1.t19654-RA">
    <property type="protein sequence ID" value="nRc.2.0.1.t19654-RA"/>
    <property type="gene ID" value="nRc.2.0.1.g19654"/>
</dbReference>
<evidence type="ECO:0000313" key="1">
    <source>
        <dbReference type="Proteomes" id="UP000887565"/>
    </source>
</evidence>
<protein>
    <submittedName>
        <fullName evidence="2">Uncharacterized protein</fullName>
    </submittedName>
</protein>
<evidence type="ECO:0000313" key="2">
    <source>
        <dbReference type="WBParaSite" id="nRc.2.0.1.t19654-RA"/>
    </source>
</evidence>
<organism evidence="1 2">
    <name type="scientific">Romanomermis culicivorax</name>
    <name type="common">Nematode worm</name>
    <dbReference type="NCBI Taxonomy" id="13658"/>
    <lineage>
        <taxon>Eukaryota</taxon>
        <taxon>Metazoa</taxon>
        <taxon>Ecdysozoa</taxon>
        <taxon>Nematoda</taxon>
        <taxon>Enoplea</taxon>
        <taxon>Dorylaimia</taxon>
        <taxon>Mermithida</taxon>
        <taxon>Mermithoidea</taxon>
        <taxon>Mermithidae</taxon>
        <taxon>Romanomermis</taxon>
    </lineage>
</organism>
<dbReference type="Proteomes" id="UP000887565">
    <property type="component" value="Unplaced"/>
</dbReference>
<reference evidence="2" key="1">
    <citation type="submission" date="2022-11" db="UniProtKB">
        <authorList>
            <consortium name="WormBaseParasite"/>
        </authorList>
    </citation>
    <scope>IDENTIFICATION</scope>
</reference>
<sequence length="175" mass="19016">MKTPKKAACTNNSYLKDFQIVCRFFEDTRRFFEAVFAIAITNDDAITTINVVTTMTSATSIFATSGMTTLINPHYFQSNLAQNAVSDALHLPMQARPSSAHSVTSASDAAHQNMGAHLRNYFPQGAPMSALSAHHQNILQQGASMSAVGAHHQNIFSQGASTSTMDAHHQNDFLQ</sequence>
<proteinExistence type="predicted"/>
<keyword evidence="1" id="KW-1185">Reference proteome</keyword>
<dbReference type="AlphaFoldDB" id="A0A915J0M9"/>